<organism evidence="14 15">
    <name type="scientific">Gulo gulo</name>
    <name type="common">Wolverine</name>
    <name type="synonym">Gluton</name>
    <dbReference type="NCBI Taxonomy" id="48420"/>
    <lineage>
        <taxon>Eukaryota</taxon>
        <taxon>Metazoa</taxon>
        <taxon>Chordata</taxon>
        <taxon>Craniata</taxon>
        <taxon>Vertebrata</taxon>
        <taxon>Euteleostomi</taxon>
        <taxon>Mammalia</taxon>
        <taxon>Eutheria</taxon>
        <taxon>Laurasiatheria</taxon>
        <taxon>Carnivora</taxon>
        <taxon>Caniformia</taxon>
        <taxon>Musteloidea</taxon>
        <taxon>Mustelidae</taxon>
        <taxon>Guloninae</taxon>
        <taxon>Gulo</taxon>
    </lineage>
</organism>
<comment type="similarity">
    <text evidence="4">Belongs to the major facilitator superfamily. Sugar transporter (TC 2.A.1.1) family. Glucose transporter subfamily.</text>
</comment>
<dbReference type="PROSITE" id="PS50850">
    <property type="entry name" value="MFS"/>
    <property type="match status" value="1"/>
</dbReference>
<dbReference type="SUPFAM" id="SSF103473">
    <property type="entry name" value="MFS general substrate transporter"/>
    <property type="match status" value="1"/>
</dbReference>
<evidence type="ECO:0000256" key="2">
    <source>
        <dbReference type="ARBA" id="ARBA00000618"/>
    </source>
</evidence>
<evidence type="ECO:0000256" key="5">
    <source>
        <dbReference type="ARBA" id="ARBA00022448"/>
    </source>
</evidence>
<name>A0A9X9Q501_GULGU</name>
<feature type="transmembrane region" description="Helical" evidence="12">
    <location>
        <begin position="6"/>
        <end position="26"/>
    </location>
</feature>
<dbReference type="PANTHER" id="PTHR23503">
    <property type="entry name" value="SOLUTE CARRIER FAMILY 2"/>
    <property type="match status" value="1"/>
</dbReference>
<keyword evidence="11" id="KW-0325">Glycoprotein</keyword>
<dbReference type="GO" id="GO:0046323">
    <property type="term" value="P:D-glucose import"/>
    <property type="evidence" value="ECO:0007669"/>
    <property type="project" value="TreeGrafter"/>
</dbReference>
<keyword evidence="9 12" id="KW-1133">Transmembrane helix</keyword>
<dbReference type="InterPro" id="IPR002440">
    <property type="entry name" value="Glc_transpt_2"/>
</dbReference>
<evidence type="ECO:0000313" key="14">
    <source>
        <dbReference type="EMBL" id="VCX17916.1"/>
    </source>
</evidence>
<accession>A0A9X9Q501</accession>
<evidence type="ECO:0000313" key="15">
    <source>
        <dbReference type="Proteomes" id="UP000269945"/>
    </source>
</evidence>
<keyword evidence="5" id="KW-0813">Transport</keyword>
<reference evidence="14 15" key="1">
    <citation type="submission" date="2018-10" db="EMBL/GenBank/DDBJ databases">
        <authorList>
            <person name="Ekblom R."/>
            <person name="Jareborg N."/>
        </authorList>
    </citation>
    <scope>NUCLEOTIDE SEQUENCE [LARGE SCALE GENOMIC DNA]</scope>
    <source>
        <tissue evidence="14">Muscle</tissue>
    </source>
</reference>
<dbReference type="InterPro" id="IPR020846">
    <property type="entry name" value="MFS_dom"/>
</dbReference>
<dbReference type="InterPro" id="IPR045263">
    <property type="entry name" value="GLUT"/>
</dbReference>
<keyword evidence="6" id="KW-1003">Cell membrane</keyword>
<dbReference type="InterPro" id="IPR036259">
    <property type="entry name" value="MFS_trans_sf"/>
</dbReference>
<keyword evidence="10 12" id="KW-0472">Membrane</keyword>
<evidence type="ECO:0000256" key="1">
    <source>
        <dbReference type="ARBA" id="ARBA00000590"/>
    </source>
</evidence>
<feature type="domain" description="Major facilitator superfamily (MFS) profile" evidence="13">
    <location>
        <begin position="13"/>
        <end position="186"/>
    </location>
</feature>
<evidence type="ECO:0000256" key="9">
    <source>
        <dbReference type="ARBA" id="ARBA00022989"/>
    </source>
</evidence>
<protein>
    <recommendedName>
        <fullName evidence="13">Major facilitator superfamily (MFS) profile domain-containing protein</fullName>
    </recommendedName>
</protein>
<dbReference type="GO" id="GO:0055056">
    <property type="term" value="F:D-glucose transmembrane transporter activity"/>
    <property type="evidence" value="ECO:0007669"/>
    <property type="project" value="InterPro"/>
</dbReference>
<dbReference type="Proteomes" id="UP000269945">
    <property type="component" value="Unassembled WGS sequence"/>
</dbReference>
<keyword evidence="8 12" id="KW-0812">Transmembrane</keyword>
<gene>
    <name evidence="14" type="ORF">BN2614_LOCUS2</name>
</gene>
<evidence type="ECO:0000256" key="8">
    <source>
        <dbReference type="ARBA" id="ARBA00022692"/>
    </source>
</evidence>
<keyword evidence="7" id="KW-0762">Sugar transport</keyword>
<evidence type="ECO:0000256" key="4">
    <source>
        <dbReference type="ARBA" id="ARBA00007004"/>
    </source>
</evidence>
<dbReference type="AlphaFoldDB" id="A0A9X9Q501"/>
<dbReference type="GO" id="GO:0005886">
    <property type="term" value="C:plasma membrane"/>
    <property type="evidence" value="ECO:0007669"/>
    <property type="project" value="UniProtKB-SubCell"/>
</dbReference>
<feature type="transmembrane region" description="Helical" evidence="12">
    <location>
        <begin position="96"/>
        <end position="119"/>
    </location>
</feature>
<dbReference type="Pfam" id="PF00083">
    <property type="entry name" value="Sugar_tr"/>
    <property type="match status" value="1"/>
</dbReference>
<sequence length="186" mass="20115">MTEDKITGTLVFTVFTAVLGSFQFGYDIGVINAPQEVIISHYGYVLGIPLDDRKAINNYTINSTKEIPTVPYLGDSMPTPLAEEETTASTSLITMLWSLSVSSFAVGGMIASFFGGWLGDQLGRIKAMLVANILSLVGALLMGFSKLGPSHILIISGRSISGLYCGKSCMHARTHTHTHTHVWKLF</sequence>
<dbReference type="InterPro" id="IPR005828">
    <property type="entry name" value="MFS_sugar_transport-like"/>
</dbReference>
<dbReference type="Gene3D" id="1.20.1250.20">
    <property type="entry name" value="MFS general substrate transporter like domains"/>
    <property type="match status" value="1"/>
</dbReference>
<feature type="transmembrane region" description="Helical" evidence="12">
    <location>
        <begin position="125"/>
        <end position="144"/>
    </location>
</feature>
<dbReference type="PRINTS" id="PR01191">
    <property type="entry name" value="GLUCTRSPORT2"/>
</dbReference>
<evidence type="ECO:0000256" key="10">
    <source>
        <dbReference type="ARBA" id="ARBA00023136"/>
    </source>
</evidence>
<evidence type="ECO:0000256" key="11">
    <source>
        <dbReference type="ARBA" id="ARBA00023180"/>
    </source>
</evidence>
<feature type="non-terminal residue" evidence="14">
    <location>
        <position position="186"/>
    </location>
</feature>
<comment type="catalytic activity">
    <reaction evidence="1">
        <text>D-fructose(out) = D-fructose(in)</text>
        <dbReference type="Rhea" id="RHEA:60372"/>
        <dbReference type="ChEBI" id="CHEBI:37721"/>
    </reaction>
</comment>
<dbReference type="PANTHER" id="PTHR23503:SF27">
    <property type="entry name" value="SOLUTE CARRIER FAMILY 2, FACILITATED GLUCOSE TRANSPORTER MEMBER 2"/>
    <property type="match status" value="1"/>
</dbReference>
<comment type="catalytic activity">
    <reaction evidence="2">
        <text>D-glucose(out) = D-glucose(in)</text>
        <dbReference type="Rhea" id="RHEA:60376"/>
        <dbReference type="ChEBI" id="CHEBI:4167"/>
    </reaction>
</comment>
<evidence type="ECO:0000256" key="6">
    <source>
        <dbReference type="ARBA" id="ARBA00022475"/>
    </source>
</evidence>
<comment type="caution">
    <text evidence="14">The sequence shown here is derived from an EMBL/GenBank/DDBJ whole genome shotgun (WGS) entry which is preliminary data.</text>
</comment>
<keyword evidence="15" id="KW-1185">Reference proteome</keyword>
<dbReference type="EMBL" id="CYRY02036462">
    <property type="protein sequence ID" value="VCX17916.1"/>
    <property type="molecule type" value="Genomic_DNA"/>
</dbReference>
<comment type="subcellular location">
    <subcellularLocation>
        <location evidence="3">Cell membrane</location>
        <topology evidence="3">Multi-pass membrane protein</topology>
    </subcellularLocation>
</comment>
<dbReference type="GO" id="GO:0070837">
    <property type="term" value="P:dehydroascorbic acid transport"/>
    <property type="evidence" value="ECO:0007669"/>
    <property type="project" value="TreeGrafter"/>
</dbReference>
<proteinExistence type="inferred from homology"/>
<evidence type="ECO:0000259" key="13">
    <source>
        <dbReference type="PROSITE" id="PS50850"/>
    </source>
</evidence>
<dbReference type="GO" id="GO:0005903">
    <property type="term" value="C:brush border"/>
    <property type="evidence" value="ECO:0007669"/>
    <property type="project" value="TreeGrafter"/>
</dbReference>
<evidence type="ECO:0000256" key="3">
    <source>
        <dbReference type="ARBA" id="ARBA00004651"/>
    </source>
</evidence>
<evidence type="ECO:0000256" key="12">
    <source>
        <dbReference type="SAM" id="Phobius"/>
    </source>
</evidence>
<evidence type="ECO:0000256" key="7">
    <source>
        <dbReference type="ARBA" id="ARBA00022597"/>
    </source>
</evidence>